<reference evidence="1 2" key="1">
    <citation type="submission" date="2016-06" db="EMBL/GenBank/DDBJ databases">
        <title>Four novel species of enterococci isolated from chicken manure.</title>
        <authorList>
            <person name="Van Tyne D."/>
        </authorList>
    </citation>
    <scope>NUCLEOTIDE SEQUENCE [LARGE SCALE GENOMIC DNA]</scope>
    <source>
        <strain evidence="1 2">CU12B</strain>
    </source>
</reference>
<dbReference type="Proteomes" id="UP000782705">
    <property type="component" value="Unassembled WGS sequence"/>
</dbReference>
<proteinExistence type="predicted"/>
<organism evidence="1 2">
    <name type="scientific">Candidatus Enterococcus willemsii</name>
    <dbReference type="NCBI Taxonomy" id="1857215"/>
    <lineage>
        <taxon>Bacteria</taxon>
        <taxon>Bacillati</taxon>
        <taxon>Bacillota</taxon>
        <taxon>Bacilli</taxon>
        <taxon>Lactobacillales</taxon>
        <taxon>Enterococcaceae</taxon>
        <taxon>Enterococcus</taxon>
    </lineage>
</organism>
<evidence type="ECO:0000313" key="2">
    <source>
        <dbReference type="Proteomes" id="UP000782705"/>
    </source>
</evidence>
<name>A0ABQ6Z065_9ENTE</name>
<comment type="caution">
    <text evidence="1">The sequence shown here is derived from an EMBL/GenBank/DDBJ whole genome shotgun (WGS) entry which is preliminary data.</text>
</comment>
<gene>
    <name evidence="1" type="ORF">BAU17_12070</name>
</gene>
<accession>A0ABQ6Z065</accession>
<evidence type="ECO:0000313" key="1">
    <source>
        <dbReference type="EMBL" id="KAF1304302.1"/>
    </source>
</evidence>
<dbReference type="RefSeq" id="WP_161901806.1">
    <property type="nucleotide sequence ID" value="NZ_MAEL01000033.1"/>
</dbReference>
<keyword evidence="2" id="KW-1185">Reference proteome</keyword>
<sequence length="105" mass="12376">MEKEKESMKILKIKDGKGYYCLNQICKKIGEIESNDLFELLRICFECEVLMDEEITDIKNPAEKIVYEEILEQLTKFIHDKIGIKDELSREFSEIDSMIFSDTTQ</sequence>
<dbReference type="EMBL" id="MAEL01000033">
    <property type="protein sequence ID" value="KAF1304302.1"/>
    <property type="molecule type" value="Genomic_DNA"/>
</dbReference>
<protein>
    <submittedName>
        <fullName evidence="1">Uncharacterized protein</fullName>
    </submittedName>
</protein>